<feature type="transmembrane region" description="Helical" evidence="1">
    <location>
        <begin position="7"/>
        <end position="25"/>
    </location>
</feature>
<dbReference type="Proteomes" id="UP000176780">
    <property type="component" value="Unassembled WGS sequence"/>
</dbReference>
<evidence type="ECO:0000313" key="3">
    <source>
        <dbReference type="Proteomes" id="UP000176780"/>
    </source>
</evidence>
<evidence type="ECO:0000256" key="1">
    <source>
        <dbReference type="SAM" id="Phobius"/>
    </source>
</evidence>
<dbReference type="PROSITE" id="PS51257">
    <property type="entry name" value="PROKAR_LIPOPROTEIN"/>
    <property type="match status" value="1"/>
</dbReference>
<name>A0A1F5HLE6_9BACT</name>
<dbReference type="EMBL" id="MFBQ01000016">
    <property type="protein sequence ID" value="OGE04930.1"/>
    <property type="molecule type" value="Genomic_DNA"/>
</dbReference>
<keyword evidence="1" id="KW-0812">Transmembrane</keyword>
<dbReference type="STRING" id="1797727.A3B51_02635"/>
<comment type="caution">
    <text evidence="2">The sequence shown here is derived from an EMBL/GenBank/DDBJ whole genome shotgun (WGS) entry which is preliminary data.</text>
</comment>
<protein>
    <recommendedName>
        <fullName evidence="4">DUF3352 domain-containing protein</fullName>
    </recommendedName>
</protein>
<dbReference type="AlphaFoldDB" id="A0A1F5HLE6"/>
<organism evidence="2 3">
    <name type="scientific">Candidatus Curtissbacteria bacterium RIFCSPLOWO2_01_FULL_41_18</name>
    <dbReference type="NCBI Taxonomy" id="1797727"/>
    <lineage>
        <taxon>Bacteria</taxon>
        <taxon>Candidatus Curtissiibacteriota</taxon>
    </lineage>
</organism>
<accession>A0A1F5HLE6</accession>
<evidence type="ECO:0000313" key="2">
    <source>
        <dbReference type="EMBL" id="OGE04930.1"/>
    </source>
</evidence>
<gene>
    <name evidence="2" type="ORF">A3B51_02635</name>
</gene>
<evidence type="ECO:0008006" key="4">
    <source>
        <dbReference type="Google" id="ProtNLM"/>
    </source>
</evidence>
<keyword evidence="1" id="KW-1133">Transmembrane helix</keyword>
<keyword evidence="1" id="KW-0472">Membrane</keyword>
<reference evidence="2 3" key="1">
    <citation type="journal article" date="2016" name="Nat. Commun.">
        <title>Thousands of microbial genomes shed light on interconnected biogeochemical processes in an aquifer system.</title>
        <authorList>
            <person name="Anantharaman K."/>
            <person name="Brown C.T."/>
            <person name="Hug L.A."/>
            <person name="Sharon I."/>
            <person name="Castelle C.J."/>
            <person name="Probst A.J."/>
            <person name="Thomas B.C."/>
            <person name="Singh A."/>
            <person name="Wilkins M.J."/>
            <person name="Karaoz U."/>
            <person name="Brodie E.L."/>
            <person name="Williams K.H."/>
            <person name="Hubbard S.S."/>
            <person name="Banfield J.F."/>
        </authorList>
    </citation>
    <scope>NUCLEOTIDE SEQUENCE [LARGE SCALE GENOMIC DNA]</scope>
</reference>
<proteinExistence type="predicted"/>
<sequence length="334" mass="37797">MKLSPKVFFGLLAIPLTLAIIFFIFQSCCQKLSSLSITSEKNKFRVSFNIDKKDKYNFEKFLTNLDIPSEISSGASFRLDATSSAMLTFFTPIKADLNISSKEISFSGKMSHKPSNNFKVENIKVPKSTHLAIFASNVIDFLNSRYHLPEEFLKWLSKNFPTDKGQYLVMFNETDFAVLVKSDKANYDDLKNITFDKSQASADYKEETDQDVNFHLLKLGKDPSREQLTATVFNLNGYTVFSSSYKSAQKMVSVLKSEEESSTFPSVKEDQQLAFTMIYNSTTNPISQNFVKLLFSDSADLSNQNLKIINTLEKIQQASLTLKTTNFSGLIKIK</sequence>